<name>A0A0B7H126_9FLAO</name>
<sequence>MQSKIKGNIKPIHDPKESELHKKLSEFAQWVSRPKDLVQIRQEQKTTAPKSILPMVF</sequence>
<organism evidence="1 2">
    <name type="scientific">Capnocytophaga cynodegmi</name>
    <dbReference type="NCBI Taxonomy" id="28189"/>
    <lineage>
        <taxon>Bacteria</taxon>
        <taxon>Pseudomonadati</taxon>
        <taxon>Bacteroidota</taxon>
        <taxon>Flavobacteriia</taxon>
        <taxon>Flavobacteriales</taxon>
        <taxon>Flavobacteriaceae</taxon>
        <taxon>Capnocytophaga</taxon>
    </lineage>
</organism>
<accession>A0A0B7H126</accession>
<dbReference type="AlphaFoldDB" id="A0A0B7H126"/>
<evidence type="ECO:0000313" key="2">
    <source>
        <dbReference type="Proteomes" id="UP000038055"/>
    </source>
</evidence>
<gene>
    <name evidence="1" type="ORF">CCYN2B_150009</name>
</gene>
<dbReference type="EMBL" id="CDOD01000007">
    <property type="protein sequence ID" value="CEN33241.1"/>
    <property type="molecule type" value="Genomic_DNA"/>
</dbReference>
<keyword evidence="2" id="KW-1185">Reference proteome</keyword>
<dbReference type="Proteomes" id="UP000038055">
    <property type="component" value="Unassembled WGS sequence"/>
</dbReference>
<protein>
    <submittedName>
        <fullName evidence="1">Uncharacterized protein</fullName>
    </submittedName>
</protein>
<evidence type="ECO:0000313" key="1">
    <source>
        <dbReference type="EMBL" id="CEN33241.1"/>
    </source>
</evidence>
<proteinExistence type="predicted"/>
<reference evidence="2" key="1">
    <citation type="submission" date="2015-01" db="EMBL/GenBank/DDBJ databases">
        <authorList>
            <person name="MANFREDI Pablo"/>
        </authorList>
    </citation>
    <scope>NUCLEOTIDE SEQUENCE [LARGE SCALE GENOMIC DNA]</scope>
    <source>
        <strain evidence="2">Ccyn2B</strain>
    </source>
</reference>
<dbReference type="RefSeq" id="WP_156120718.1">
    <property type="nucleotide sequence ID" value="NZ_BOQH01000001.1"/>
</dbReference>